<dbReference type="RefSeq" id="XP_021337559.1">
    <property type="nucleotide sequence ID" value="XM_021482978.1"/>
</dbReference>
<proteinExistence type="predicted"/>
<dbReference type="EMBL" id="FO082871">
    <property type="protein sequence ID" value="SIO73462.1"/>
    <property type="molecule type" value="Genomic_DNA"/>
</dbReference>
<gene>
    <name evidence="1" type="ORF">BMR1_01G03276</name>
</gene>
<evidence type="ECO:0000313" key="1">
    <source>
        <dbReference type="EMBL" id="SIO73462.1"/>
    </source>
</evidence>
<dbReference type="AlphaFoldDB" id="A0A1N6LX68"/>
<sequence length="95" mass="10836">MTNTYLSIKLSDNIPKTITCKDILLSISQYQSMPEKIDIHGHKLTVRHIPLNRPIYKLFESKNLQDEPKGCKIDDLSSCFMGTIYVDLIAPAQQL</sequence>
<accession>A0A1N6LX68</accession>
<reference evidence="1 2" key="3">
    <citation type="journal article" date="2016" name="Sci. Rep.">
        <title>Genome-wide diversity and gene expression profiling of Babesia microti isolates identify polymorphic genes that mediate host-pathogen interactions.</title>
        <authorList>
            <person name="Silva J.C."/>
            <person name="Cornillot E."/>
            <person name="McCracken C."/>
            <person name="Usmani-Brown S."/>
            <person name="Dwivedi A."/>
            <person name="Ifeonu O.O."/>
            <person name="Crabtree J."/>
            <person name="Gotia H.T."/>
            <person name="Virji A.Z."/>
            <person name="Reynes C."/>
            <person name="Colinge J."/>
            <person name="Kumar V."/>
            <person name="Lawres L."/>
            <person name="Pazzi J.E."/>
            <person name="Pablo J.V."/>
            <person name="Hung C."/>
            <person name="Brancato J."/>
            <person name="Kumari P."/>
            <person name="Orvis J."/>
            <person name="Tretina K."/>
            <person name="Chibucos M."/>
            <person name="Ott S."/>
            <person name="Sadzewicz L."/>
            <person name="Sengamalay N."/>
            <person name="Shetty A.C."/>
            <person name="Su Q."/>
            <person name="Tallon L."/>
            <person name="Fraser C.M."/>
            <person name="Frutos R."/>
            <person name="Molina D.M."/>
            <person name="Krause P.J."/>
            <person name="Ben Mamoun C."/>
        </authorList>
    </citation>
    <scope>NUCLEOTIDE SEQUENCE [LARGE SCALE GENOMIC DNA]</scope>
    <source>
        <strain evidence="1 2">RI</strain>
    </source>
</reference>
<organism evidence="1 2">
    <name type="scientific">Babesia microti (strain RI)</name>
    <dbReference type="NCBI Taxonomy" id="1133968"/>
    <lineage>
        <taxon>Eukaryota</taxon>
        <taxon>Sar</taxon>
        <taxon>Alveolata</taxon>
        <taxon>Apicomplexa</taxon>
        <taxon>Aconoidasida</taxon>
        <taxon>Piroplasmida</taxon>
        <taxon>Babesiidae</taxon>
        <taxon>Babesia</taxon>
    </lineage>
</organism>
<keyword evidence="2" id="KW-1185">Reference proteome</keyword>
<dbReference type="Proteomes" id="UP000002899">
    <property type="component" value="Chromosome I"/>
</dbReference>
<reference evidence="1 2" key="1">
    <citation type="journal article" date="2012" name="Nucleic Acids Res.">
        <title>Sequencing of the smallest Apicomplexan genome from the human pathogen Babesia microti.</title>
        <authorList>
            <person name="Cornillot E."/>
            <person name="Hadj-Kaddour K."/>
            <person name="Dassouli A."/>
            <person name="Noel B."/>
            <person name="Ranwez V."/>
            <person name="Vacherie B."/>
            <person name="Augagneur Y."/>
            <person name="Bres V."/>
            <person name="Duclos A."/>
            <person name="Randazzo S."/>
            <person name="Carcy B."/>
            <person name="Debierre-Grockiego F."/>
            <person name="Delbecq S."/>
            <person name="Moubri-Menage K."/>
            <person name="Shams-Eldin H."/>
            <person name="Usmani-Brown S."/>
            <person name="Bringaud F."/>
            <person name="Wincker P."/>
            <person name="Vivares C.P."/>
            <person name="Schwarz R.T."/>
            <person name="Schetters T.P."/>
            <person name="Krause P.J."/>
            <person name="Gorenflot A."/>
            <person name="Berry V."/>
            <person name="Barbe V."/>
            <person name="Ben Mamoun C."/>
        </authorList>
    </citation>
    <scope>NUCLEOTIDE SEQUENCE [LARGE SCALE GENOMIC DNA]</scope>
    <source>
        <strain evidence="1 2">RI</strain>
    </source>
</reference>
<dbReference type="GeneID" id="33043621"/>
<evidence type="ECO:0000313" key="2">
    <source>
        <dbReference type="Proteomes" id="UP000002899"/>
    </source>
</evidence>
<dbReference type="VEuPathDB" id="PiroplasmaDB:BMR1_01G03276"/>
<name>A0A1N6LX68_BABMR</name>
<dbReference type="KEGG" id="bmic:BMR1_01G03276"/>
<reference evidence="1 2" key="2">
    <citation type="journal article" date="2013" name="PLoS ONE">
        <title>Whole genome mapping and re-organization of the nuclear and mitochondrial genomes of Babesia microti isolates.</title>
        <authorList>
            <person name="Cornillot E."/>
            <person name="Dassouli A."/>
            <person name="Garg A."/>
            <person name="Pachikara N."/>
            <person name="Randazzo S."/>
            <person name="Depoix D."/>
            <person name="Carcy B."/>
            <person name="Delbecq S."/>
            <person name="Frutos R."/>
            <person name="Silva J.C."/>
            <person name="Sutton R."/>
            <person name="Krause P.J."/>
            <person name="Mamoun C.B."/>
        </authorList>
    </citation>
    <scope>NUCLEOTIDE SEQUENCE [LARGE SCALE GENOMIC DNA]</scope>
    <source>
        <strain evidence="1 2">RI</strain>
    </source>
</reference>
<protein>
    <submittedName>
        <fullName evidence="1">Uncharacterized protein</fullName>
    </submittedName>
</protein>